<dbReference type="GeneID" id="19321901"/>
<dbReference type="InterPro" id="IPR012677">
    <property type="entry name" value="Nucleotide-bd_a/b_plait_sf"/>
</dbReference>
<dbReference type="HOGENOM" id="CLU_1246116_0_0_1"/>
<feature type="compositionally biased region" description="Basic and acidic residues" evidence="2">
    <location>
        <begin position="172"/>
        <end position="183"/>
    </location>
</feature>
<dbReference type="EMBL" id="KB932902">
    <property type="protein sequence ID" value="EOO02756.1"/>
    <property type="molecule type" value="Genomic_DNA"/>
</dbReference>
<proteinExistence type="predicted"/>
<evidence type="ECO:0000313" key="5">
    <source>
        <dbReference type="Proteomes" id="UP000014074"/>
    </source>
</evidence>
<dbReference type="CDD" id="cd00590">
    <property type="entry name" value="RRM_SF"/>
    <property type="match status" value="1"/>
</dbReference>
<evidence type="ECO:0000313" key="4">
    <source>
        <dbReference type="EMBL" id="EOO02756.1"/>
    </source>
</evidence>
<evidence type="ECO:0000256" key="1">
    <source>
        <dbReference type="PROSITE-ProRule" id="PRU00176"/>
    </source>
</evidence>
<dbReference type="Gene3D" id="3.30.70.330">
    <property type="match status" value="1"/>
</dbReference>
<organism evidence="4 5">
    <name type="scientific">Phaeoacremonium minimum (strain UCR-PA7)</name>
    <name type="common">Esca disease fungus</name>
    <name type="synonym">Togninia minima</name>
    <dbReference type="NCBI Taxonomy" id="1286976"/>
    <lineage>
        <taxon>Eukaryota</taxon>
        <taxon>Fungi</taxon>
        <taxon>Dikarya</taxon>
        <taxon>Ascomycota</taxon>
        <taxon>Pezizomycotina</taxon>
        <taxon>Sordariomycetes</taxon>
        <taxon>Sordariomycetidae</taxon>
        <taxon>Togniniales</taxon>
        <taxon>Togniniaceae</taxon>
        <taxon>Phaeoacremonium</taxon>
    </lineage>
</organism>
<dbReference type="KEGG" id="tmn:UCRPA7_1723"/>
<dbReference type="InterPro" id="IPR000504">
    <property type="entry name" value="RRM_dom"/>
</dbReference>
<keyword evidence="1" id="KW-0694">RNA-binding</keyword>
<feature type="domain" description="RRM" evidence="3">
    <location>
        <begin position="70"/>
        <end position="152"/>
    </location>
</feature>
<dbReference type="OrthoDB" id="610462at2759"/>
<feature type="region of interest" description="Disordered" evidence="2">
    <location>
        <begin position="38"/>
        <end position="62"/>
    </location>
</feature>
<dbReference type="AlphaFoldDB" id="R8BTR2"/>
<sequence>MPPSFSYAQSPSYYGYSPAPSTEQYSYGTSGASGSGSDYYGTYTDPPGMHQPAGLAPTAPPGGLVRTEQRGVLIREISRRASQAAVDKLLRDTAVNDAALIVEITIPVDKDRNPRGWATMMFSTTDAALRMINRINKIEFKGRRLSAKIFKEGEAVSVEGSASGKQHHHHQKDNGKKDRKDKGGSSSKWFSSKDDSRKDKDKKDSKKSVVIAHGSSYVKGKR</sequence>
<dbReference type="GO" id="GO:0003723">
    <property type="term" value="F:RNA binding"/>
    <property type="evidence" value="ECO:0007669"/>
    <property type="project" value="UniProtKB-UniRule"/>
</dbReference>
<feature type="region of interest" description="Disordered" evidence="2">
    <location>
        <begin position="158"/>
        <end position="222"/>
    </location>
</feature>
<keyword evidence="5" id="KW-1185">Reference proteome</keyword>
<accession>R8BTR2</accession>
<evidence type="ECO:0000259" key="3">
    <source>
        <dbReference type="PROSITE" id="PS50102"/>
    </source>
</evidence>
<protein>
    <recommendedName>
        <fullName evidence="3">RRM domain-containing protein</fullName>
    </recommendedName>
</protein>
<dbReference type="InterPro" id="IPR035979">
    <property type="entry name" value="RBD_domain_sf"/>
</dbReference>
<name>R8BTR2_PHAM7</name>
<feature type="compositionally biased region" description="Low complexity" evidence="2">
    <location>
        <begin position="52"/>
        <end position="62"/>
    </location>
</feature>
<dbReference type="Proteomes" id="UP000014074">
    <property type="component" value="Unassembled WGS sequence"/>
</dbReference>
<feature type="compositionally biased region" description="Basic and acidic residues" evidence="2">
    <location>
        <begin position="191"/>
        <end position="207"/>
    </location>
</feature>
<reference evidence="5" key="1">
    <citation type="journal article" date="2013" name="Genome Announc.">
        <title>Draft genome sequence of the ascomycete Phaeoacremonium aleophilum strain UCR-PA7, a causal agent of the esca disease complex in grapevines.</title>
        <authorList>
            <person name="Blanco-Ulate B."/>
            <person name="Rolshausen P."/>
            <person name="Cantu D."/>
        </authorList>
    </citation>
    <scope>NUCLEOTIDE SEQUENCE [LARGE SCALE GENOMIC DNA]</scope>
    <source>
        <strain evidence="5">UCR-PA7</strain>
    </source>
</reference>
<dbReference type="PROSITE" id="PS50102">
    <property type="entry name" value="RRM"/>
    <property type="match status" value="1"/>
</dbReference>
<evidence type="ECO:0000256" key="2">
    <source>
        <dbReference type="SAM" id="MobiDB-lite"/>
    </source>
</evidence>
<dbReference type="RefSeq" id="XP_007912493.1">
    <property type="nucleotide sequence ID" value="XM_007914302.1"/>
</dbReference>
<dbReference type="SUPFAM" id="SSF54928">
    <property type="entry name" value="RNA-binding domain, RBD"/>
    <property type="match status" value="1"/>
</dbReference>
<gene>
    <name evidence="4" type="ORF">UCRPA7_1723</name>
</gene>